<dbReference type="Proteomes" id="UP000886722">
    <property type="component" value="Unassembled WGS sequence"/>
</dbReference>
<dbReference type="PANTHER" id="PTHR43141:SF5">
    <property type="entry name" value="CYTOCHROME BD-I UBIQUINOL OXIDASE SUBUNIT 2"/>
    <property type="match status" value="1"/>
</dbReference>
<dbReference type="InterPro" id="IPR003317">
    <property type="entry name" value="Cyt-d_oxidase_su2"/>
</dbReference>
<keyword evidence="7" id="KW-0479">Metal-binding</keyword>
<keyword evidence="6 12" id="KW-0812">Transmembrane</keyword>
<evidence type="ECO:0000256" key="6">
    <source>
        <dbReference type="ARBA" id="ARBA00022692"/>
    </source>
</evidence>
<evidence type="ECO:0000256" key="4">
    <source>
        <dbReference type="ARBA" id="ARBA00022475"/>
    </source>
</evidence>
<evidence type="ECO:0000256" key="9">
    <source>
        <dbReference type="ARBA" id="ARBA00022989"/>
    </source>
</evidence>
<dbReference type="GO" id="GO:0046872">
    <property type="term" value="F:metal ion binding"/>
    <property type="evidence" value="ECO:0007669"/>
    <property type="project" value="UniProtKB-KW"/>
</dbReference>
<proteinExistence type="inferred from homology"/>
<feature type="transmembrane region" description="Helical" evidence="12">
    <location>
        <begin position="295"/>
        <end position="315"/>
    </location>
</feature>
<feature type="transmembrane region" description="Helical" evidence="12">
    <location>
        <begin position="264"/>
        <end position="283"/>
    </location>
</feature>
<keyword evidence="5" id="KW-0349">Heme</keyword>
<feature type="transmembrane region" description="Helical" evidence="12">
    <location>
        <begin position="340"/>
        <end position="362"/>
    </location>
</feature>
<evidence type="ECO:0000256" key="12">
    <source>
        <dbReference type="SAM" id="Phobius"/>
    </source>
</evidence>
<evidence type="ECO:0000256" key="10">
    <source>
        <dbReference type="ARBA" id="ARBA00023004"/>
    </source>
</evidence>
<dbReference type="GO" id="GO:0019646">
    <property type="term" value="P:aerobic electron transport chain"/>
    <property type="evidence" value="ECO:0007669"/>
    <property type="project" value="TreeGrafter"/>
</dbReference>
<evidence type="ECO:0000256" key="3">
    <source>
        <dbReference type="ARBA" id="ARBA00022448"/>
    </source>
</evidence>
<feature type="transmembrane region" description="Helical" evidence="12">
    <location>
        <begin position="182"/>
        <end position="201"/>
    </location>
</feature>
<feature type="transmembrane region" description="Helical" evidence="12">
    <location>
        <begin position="118"/>
        <end position="142"/>
    </location>
</feature>
<keyword evidence="4" id="KW-1003">Cell membrane</keyword>
<reference evidence="13" key="2">
    <citation type="journal article" date="2021" name="PeerJ">
        <title>Extensive microbial diversity within the chicken gut microbiome revealed by metagenomics and culture.</title>
        <authorList>
            <person name="Gilroy R."/>
            <person name="Ravi A."/>
            <person name="Getino M."/>
            <person name="Pursley I."/>
            <person name="Horton D.L."/>
            <person name="Alikhan N.F."/>
            <person name="Baker D."/>
            <person name="Gharbi K."/>
            <person name="Hall N."/>
            <person name="Watson M."/>
            <person name="Adriaenssens E.M."/>
            <person name="Foster-Nyarko E."/>
            <person name="Jarju S."/>
            <person name="Secka A."/>
            <person name="Antonio M."/>
            <person name="Oren A."/>
            <person name="Chaudhuri R.R."/>
            <person name="La Ragione R."/>
            <person name="Hildebrand F."/>
            <person name="Pallen M.J."/>
        </authorList>
    </citation>
    <scope>NUCLEOTIDE SEQUENCE</scope>
    <source>
        <strain evidence="13">21143</strain>
    </source>
</reference>
<keyword evidence="8" id="KW-0249">Electron transport</keyword>
<feature type="transmembrane region" description="Helical" evidence="12">
    <location>
        <begin position="85"/>
        <end position="106"/>
    </location>
</feature>
<gene>
    <name evidence="13" type="ORF">IAD06_03740</name>
</gene>
<keyword evidence="11 12" id="KW-0472">Membrane</keyword>
<evidence type="ECO:0000313" key="13">
    <source>
        <dbReference type="EMBL" id="HIT39135.1"/>
    </source>
</evidence>
<comment type="caution">
    <text evidence="13">The sequence shown here is derived from an EMBL/GenBank/DDBJ whole genome shotgun (WGS) entry which is preliminary data.</text>
</comment>
<evidence type="ECO:0000256" key="2">
    <source>
        <dbReference type="ARBA" id="ARBA00007543"/>
    </source>
</evidence>
<evidence type="ECO:0000256" key="1">
    <source>
        <dbReference type="ARBA" id="ARBA00004651"/>
    </source>
</evidence>
<reference evidence="13" key="1">
    <citation type="submission" date="2020-10" db="EMBL/GenBank/DDBJ databases">
        <authorList>
            <person name="Gilroy R."/>
        </authorList>
    </citation>
    <scope>NUCLEOTIDE SEQUENCE</scope>
    <source>
        <strain evidence="13">21143</strain>
    </source>
</reference>
<feature type="transmembrane region" description="Helical" evidence="12">
    <location>
        <begin position="221"/>
        <end position="244"/>
    </location>
</feature>
<evidence type="ECO:0000256" key="5">
    <source>
        <dbReference type="ARBA" id="ARBA00022617"/>
    </source>
</evidence>
<keyword evidence="10" id="KW-0408">Iron</keyword>
<comment type="subcellular location">
    <subcellularLocation>
        <location evidence="1">Cell membrane</location>
        <topology evidence="1">Multi-pass membrane protein</topology>
    </subcellularLocation>
</comment>
<comment type="similarity">
    <text evidence="2">Belongs to the cytochrome ubiquinol oxidase subunit 2 family.</text>
</comment>
<keyword evidence="9 12" id="KW-1133">Transmembrane helix</keyword>
<keyword evidence="3" id="KW-0813">Transport</keyword>
<dbReference type="GO" id="GO:0016682">
    <property type="term" value="F:oxidoreductase activity, acting on diphenols and related substances as donors, oxygen as acceptor"/>
    <property type="evidence" value="ECO:0007669"/>
    <property type="project" value="TreeGrafter"/>
</dbReference>
<dbReference type="PANTHER" id="PTHR43141">
    <property type="entry name" value="CYTOCHROME BD2 SUBUNIT II"/>
    <property type="match status" value="1"/>
</dbReference>
<feature type="transmembrane region" description="Helical" evidence="12">
    <location>
        <begin position="57"/>
        <end position="79"/>
    </location>
</feature>
<dbReference type="GO" id="GO:0005886">
    <property type="term" value="C:plasma membrane"/>
    <property type="evidence" value="ECO:0007669"/>
    <property type="project" value="UniProtKB-SubCell"/>
</dbReference>
<dbReference type="GO" id="GO:0009055">
    <property type="term" value="F:electron transfer activity"/>
    <property type="evidence" value="ECO:0007669"/>
    <property type="project" value="TreeGrafter"/>
</dbReference>
<evidence type="ECO:0000256" key="7">
    <source>
        <dbReference type="ARBA" id="ARBA00022723"/>
    </source>
</evidence>
<accession>A0A9D1GDR8</accession>
<sequence length="384" mass="43922">MELNEIFYQHYWWFLISTLGALLVFLLFVQGGQTLLSTLAKEPIERSILVNSLGRKWEFTFTTLVVFGGAFFASFPLFYSTSFGGAYWLWMAILFSFIIQAVSYEYRSKKGNFLGQNVYDVFLLINGIVGVVLIGVAVGTFFTGADFRVDKANLYDDLSMPIISTWQNPWHGLEAVLDWRNLLLGITLFFLARVQALLYFINNIDSETIYARARRQLLYNAVPFVVFFLLFVVATLCADGYQFNSVSGEISVRAYKYFYNLMEMPWVLFLFLLGVAGVLYAIVRSVFFKRWIYGIWFSGIGTIFVVLSLFFLAGYNNTPYYPSAVDMQSSLTIYNSSSSLFTLEVMSVVSLVLPVVAGYIFFAWRAMDRKAITADEMKDDDHIY</sequence>
<feature type="transmembrane region" description="Helical" evidence="12">
    <location>
        <begin position="12"/>
        <end position="36"/>
    </location>
</feature>
<dbReference type="Pfam" id="PF02322">
    <property type="entry name" value="Cyt_bd_oxida_II"/>
    <property type="match status" value="1"/>
</dbReference>
<protein>
    <submittedName>
        <fullName evidence="13">Cytochrome d ubiquinol oxidase subunit II</fullName>
    </submittedName>
</protein>
<evidence type="ECO:0000256" key="8">
    <source>
        <dbReference type="ARBA" id="ARBA00022982"/>
    </source>
</evidence>
<dbReference type="EMBL" id="DVKT01000029">
    <property type="protein sequence ID" value="HIT39135.1"/>
    <property type="molecule type" value="Genomic_DNA"/>
</dbReference>
<name>A0A9D1GDR8_9BACT</name>
<dbReference type="AlphaFoldDB" id="A0A9D1GDR8"/>
<organism evidence="13 14">
    <name type="scientific">Candidatus Caccoplasma intestinavium</name>
    <dbReference type="NCBI Taxonomy" id="2840716"/>
    <lineage>
        <taxon>Bacteria</taxon>
        <taxon>Pseudomonadati</taxon>
        <taxon>Bacteroidota</taxon>
        <taxon>Bacteroidia</taxon>
        <taxon>Bacteroidales</taxon>
        <taxon>Bacteroidaceae</taxon>
        <taxon>Bacteroidaceae incertae sedis</taxon>
        <taxon>Candidatus Caccoplasma</taxon>
    </lineage>
</organism>
<evidence type="ECO:0000256" key="11">
    <source>
        <dbReference type="ARBA" id="ARBA00023136"/>
    </source>
</evidence>
<dbReference type="GO" id="GO:0070069">
    <property type="term" value="C:cytochrome complex"/>
    <property type="evidence" value="ECO:0007669"/>
    <property type="project" value="TreeGrafter"/>
</dbReference>
<evidence type="ECO:0000313" key="14">
    <source>
        <dbReference type="Proteomes" id="UP000886722"/>
    </source>
</evidence>